<protein>
    <submittedName>
        <fullName evidence="2">Uncharacterized protein</fullName>
    </submittedName>
</protein>
<comment type="caution">
    <text evidence="2">The sequence shown here is derived from an EMBL/GenBank/DDBJ whole genome shotgun (WGS) entry which is preliminary data.</text>
</comment>
<sequence>MRCGDGIRFKRERVEEGEMTKGRGDMKCEKEEARKRERVIGIENEIRIEIGFVPSYQHAEDQMAEAAGEVRRDARDDLRNRDSQADRTQRFGISSYGTTGPYGSSAPGVYGPVKIDLGGVLLGSIIGFGAVIVLPKIIHALAYSYGGGYGRSEDSELLQLTDMLNKMDETLGRYNVDSRACVQRLACSYVRLANENVISGNATEFDTMLAAFSSNSLIRRMLDGTAMMSAIDEGKSSKADCELLHPKCKLDKKTVVKIITQMLPS</sequence>
<dbReference type="AlphaFoldDB" id="A0A4C1TV65"/>
<evidence type="ECO:0000313" key="3">
    <source>
        <dbReference type="Proteomes" id="UP000299102"/>
    </source>
</evidence>
<feature type="compositionally biased region" description="Basic and acidic residues" evidence="1">
    <location>
        <begin position="69"/>
        <end position="89"/>
    </location>
</feature>
<dbReference type="EMBL" id="BGZK01000091">
    <property type="protein sequence ID" value="GBP17931.1"/>
    <property type="molecule type" value="Genomic_DNA"/>
</dbReference>
<proteinExistence type="predicted"/>
<accession>A0A4C1TV65</accession>
<name>A0A4C1TV65_EUMVA</name>
<gene>
    <name evidence="2" type="ORF">EVAR_7924_1</name>
</gene>
<reference evidence="2 3" key="1">
    <citation type="journal article" date="2019" name="Commun. Biol.">
        <title>The bagworm genome reveals a unique fibroin gene that provides high tensile strength.</title>
        <authorList>
            <person name="Kono N."/>
            <person name="Nakamura H."/>
            <person name="Ohtoshi R."/>
            <person name="Tomita M."/>
            <person name="Numata K."/>
            <person name="Arakawa K."/>
        </authorList>
    </citation>
    <scope>NUCLEOTIDE SEQUENCE [LARGE SCALE GENOMIC DNA]</scope>
</reference>
<evidence type="ECO:0000256" key="1">
    <source>
        <dbReference type="SAM" id="MobiDB-lite"/>
    </source>
</evidence>
<dbReference type="OrthoDB" id="6356735at2759"/>
<organism evidence="2 3">
    <name type="scientific">Eumeta variegata</name>
    <name type="common">Bagworm moth</name>
    <name type="synonym">Eumeta japonica</name>
    <dbReference type="NCBI Taxonomy" id="151549"/>
    <lineage>
        <taxon>Eukaryota</taxon>
        <taxon>Metazoa</taxon>
        <taxon>Ecdysozoa</taxon>
        <taxon>Arthropoda</taxon>
        <taxon>Hexapoda</taxon>
        <taxon>Insecta</taxon>
        <taxon>Pterygota</taxon>
        <taxon>Neoptera</taxon>
        <taxon>Endopterygota</taxon>
        <taxon>Lepidoptera</taxon>
        <taxon>Glossata</taxon>
        <taxon>Ditrysia</taxon>
        <taxon>Tineoidea</taxon>
        <taxon>Psychidae</taxon>
        <taxon>Oiketicinae</taxon>
        <taxon>Eumeta</taxon>
    </lineage>
</organism>
<dbReference type="Proteomes" id="UP000299102">
    <property type="component" value="Unassembled WGS sequence"/>
</dbReference>
<feature type="region of interest" description="Disordered" evidence="1">
    <location>
        <begin position="69"/>
        <end position="97"/>
    </location>
</feature>
<evidence type="ECO:0000313" key="2">
    <source>
        <dbReference type="EMBL" id="GBP17931.1"/>
    </source>
</evidence>
<keyword evidence="3" id="KW-1185">Reference proteome</keyword>